<organism evidence="2 3">
    <name type="scientific">Streptomyces polygonati</name>
    <dbReference type="NCBI Taxonomy" id="1617087"/>
    <lineage>
        <taxon>Bacteria</taxon>
        <taxon>Bacillati</taxon>
        <taxon>Actinomycetota</taxon>
        <taxon>Actinomycetes</taxon>
        <taxon>Kitasatosporales</taxon>
        <taxon>Streptomycetaceae</taxon>
        <taxon>Streptomyces</taxon>
    </lineage>
</organism>
<sequence>MATLIPQVVSLAGLTPTYASAAVGGDKVPPSDRTFVHIKNGAGAPVTVTLTATAKVRGQAVGNLTVSVAASGEQMIGPLTADLLAGVSDGLVAIGYSSNTSVTVAALRI</sequence>
<evidence type="ECO:0000313" key="2">
    <source>
        <dbReference type="EMBL" id="MFC4034540.1"/>
    </source>
</evidence>
<dbReference type="Proteomes" id="UP001595765">
    <property type="component" value="Unassembled WGS sequence"/>
</dbReference>
<reference evidence="3" key="1">
    <citation type="journal article" date="2019" name="Int. J. Syst. Evol. Microbiol.">
        <title>The Global Catalogue of Microorganisms (GCM) 10K type strain sequencing project: providing services to taxonomists for standard genome sequencing and annotation.</title>
        <authorList>
            <consortium name="The Broad Institute Genomics Platform"/>
            <consortium name="The Broad Institute Genome Sequencing Center for Infectious Disease"/>
            <person name="Wu L."/>
            <person name="Ma J."/>
        </authorList>
    </citation>
    <scope>NUCLEOTIDE SEQUENCE [LARGE SCALE GENOMIC DNA]</scope>
    <source>
        <strain evidence="3">CGMCC 4.7237</strain>
    </source>
</reference>
<feature type="chain" id="PRO_5047106586" evidence="1">
    <location>
        <begin position="22"/>
        <end position="109"/>
    </location>
</feature>
<keyword evidence="1" id="KW-0732">Signal</keyword>
<feature type="signal peptide" evidence="1">
    <location>
        <begin position="1"/>
        <end position="21"/>
    </location>
</feature>
<keyword evidence="3" id="KW-1185">Reference proteome</keyword>
<dbReference type="RefSeq" id="WP_386432821.1">
    <property type="nucleotide sequence ID" value="NZ_JBHSBB010000014.1"/>
</dbReference>
<proteinExistence type="predicted"/>
<dbReference type="EMBL" id="JBHSBB010000014">
    <property type="protein sequence ID" value="MFC4034540.1"/>
    <property type="molecule type" value="Genomic_DNA"/>
</dbReference>
<name>A0ABV8HUQ5_9ACTN</name>
<evidence type="ECO:0000313" key="3">
    <source>
        <dbReference type="Proteomes" id="UP001595765"/>
    </source>
</evidence>
<comment type="caution">
    <text evidence="2">The sequence shown here is derived from an EMBL/GenBank/DDBJ whole genome shotgun (WGS) entry which is preliminary data.</text>
</comment>
<accession>A0ABV8HUQ5</accession>
<gene>
    <name evidence="2" type="ORF">ACFO3J_24130</name>
</gene>
<protein>
    <submittedName>
        <fullName evidence="2">Uncharacterized protein</fullName>
    </submittedName>
</protein>
<evidence type="ECO:0000256" key="1">
    <source>
        <dbReference type="SAM" id="SignalP"/>
    </source>
</evidence>